<protein>
    <submittedName>
        <fullName evidence="3">Uncharacterized protein</fullName>
    </submittedName>
</protein>
<evidence type="ECO:0000313" key="4">
    <source>
        <dbReference type="Proteomes" id="UP000269721"/>
    </source>
</evidence>
<gene>
    <name evidence="3" type="ORF">BDK51DRAFT_26348</name>
</gene>
<feature type="region of interest" description="Disordered" evidence="1">
    <location>
        <begin position="39"/>
        <end position="60"/>
    </location>
</feature>
<sequence length="117" mass="12833">MRSLGGTDRNPHPWDRDSIVPLVNFGQAIVMLEEGEGNKLHTPVQAPPTDMGEPKGKLPPTQKRKILWAGTGGVSSSMFLPLLFITFPSPGKYGRASTVLRYDRWCRSTDGRIGNGI</sequence>
<proteinExistence type="predicted"/>
<name>A0A4P9VYE6_9FUNG</name>
<keyword evidence="2" id="KW-1133">Transmembrane helix</keyword>
<organism evidence="3 4">
    <name type="scientific">Blyttiomyces helicus</name>
    <dbReference type="NCBI Taxonomy" id="388810"/>
    <lineage>
        <taxon>Eukaryota</taxon>
        <taxon>Fungi</taxon>
        <taxon>Fungi incertae sedis</taxon>
        <taxon>Chytridiomycota</taxon>
        <taxon>Chytridiomycota incertae sedis</taxon>
        <taxon>Chytridiomycetes</taxon>
        <taxon>Chytridiomycetes incertae sedis</taxon>
        <taxon>Blyttiomyces</taxon>
    </lineage>
</organism>
<keyword evidence="4" id="KW-1185">Reference proteome</keyword>
<dbReference type="Proteomes" id="UP000269721">
    <property type="component" value="Unassembled WGS sequence"/>
</dbReference>
<feature type="transmembrane region" description="Helical" evidence="2">
    <location>
        <begin position="66"/>
        <end position="87"/>
    </location>
</feature>
<keyword evidence="2" id="KW-0472">Membrane</keyword>
<dbReference type="AlphaFoldDB" id="A0A4P9VYE6"/>
<evidence type="ECO:0000256" key="1">
    <source>
        <dbReference type="SAM" id="MobiDB-lite"/>
    </source>
</evidence>
<evidence type="ECO:0000256" key="2">
    <source>
        <dbReference type="SAM" id="Phobius"/>
    </source>
</evidence>
<accession>A0A4P9VYE6</accession>
<keyword evidence="2" id="KW-0812">Transmembrane</keyword>
<reference evidence="4" key="1">
    <citation type="journal article" date="2018" name="Nat. Microbiol.">
        <title>Leveraging single-cell genomics to expand the fungal tree of life.</title>
        <authorList>
            <person name="Ahrendt S.R."/>
            <person name="Quandt C.A."/>
            <person name="Ciobanu D."/>
            <person name="Clum A."/>
            <person name="Salamov A."/>
            <person name="Andreopoulos B."/>
            <person name="Cheng J.F."/>
            <person name="Woyke T."/>
            <person name="Pelin A."/>
            <person name="Henrissat B."/>
            <person name="Reynolds N.K."/>
            <person name="Benny G.L."/>
            <person name="Smith M.E."/>
            <person name="James T.Y."/>
            <person name="Grigoriev I.V."/>
        </authorList>
    </citation>
    <scope>NUCLEOTIDE SEQUENCE [LARGE SCALE GENOMIC DNA]</scope>
</reference>
<evidence type="ECO:0000313" key="3">
    <source>
        <dbReference type="EMBL" id="RKO83975.1"/>
    </source>
</evidence>
<dbReference type="EMBL" id="ML000640">
    <property type="protein sequence ID" value="RKO83975.1"/>
    <property type="molecule type" value="Genomic_DNA"/>
</dbReference>